<evidence type="ECO:0000256" key="1">
    <source>
        <dbReference type="ARBA" id="ARBA00006068"/>
    </source>
</evidence>
<accession>A0ABP7SY93</accession>
<dbReference type="InterPro" id="IPR004474">
    <property type="entry name" value="LytR_CpsA_psr"/>
</dbReference>
<evidence type="ECO:0000313" key="6">
    <source>
        <dbReference type="Proteomes" id="UP001501747"/>
    </source>
</evidence>
<evidence type="ECO:0000313" key="5">
    <source>
        <dbReference type="EMBL" id="GAA4018231.1"/>
    </source>
</evidence>
<dbReference type="PANTHER" id="PTHR33392:SF6">
    <property type="entry name" value="POLYISOPRENYL-TEICHOIC ACID--PEPTIDOGLYCAN TEICHOIC ACID TRANSFERASE TAGU"/>
    <property type="match status" value="1"/>
</dbReference>
<evidence type="ECO:0000256" key="2">
    <source>
        <dbReference type="SAM" id="MobiDB-lite"/>
    </source>
</evidence>
<keyword evidence="3" id="KW-1133">Transmembrane helix</keyword>
<proteinExistence type="inferred from homology"/>
<evidence type="ECO:0000256" key="3">
    <source>
        <dbReference type="SAM" id="Phobius"/>
    </source>
</evidence>
<dbReference type="PANTHER" id="PTHR33392">
    <property type="entry name" value="POLYISOPRENYL-TEICHOIC ACID--PEPTIDOGLYCAN TEICHOIC ACID TRANSFERASE TAGU"/>
    <property type="match status" value="1"/>
</dbReference>
<keyword evidence="3" id="KW-0812">Transmembrane</keyword>
<feature type="compositionally biased region" description="Polar residues" evidence="2">
    <location>
        <begin position="508"/>
        <end position="517"/>
    </location>
</feature>
<sequence>MGRHHRAFRYQPEPIVTPPTKSQVKRARTMGGALMLALFSAVLPGSGHLVLRRRVGYFVLGLFLLLVGTGVYFALTTSTDEVLEYVASSEFLLYVMGALALVAVLWITVVVSAYVAAMPRRSATGHRVVGATLVTVLCLAVATPFGYAAYNLDAHRNLLDTVFPSGSASANGQAADVKGFRKPRINVLLIGSDAGADRIGTRTDTMMTASIDTKTGRTTLFALPRNTQNALFPPGSKLAKQFPNGFTDPRSPNSSEYLLNAMYKYGNEHPDAVPPGGPSKIAGLNLLWSSVSTMLGLELDYYVQVNMEGFASIIDALGGLDVNVGPHRVPMGGIGPFGEVVKPFGYIEAGRQHLTGDQALWFARSRTNTDDYTRMGRQRCLIKYVVEQNPPTKILNNFRSVAEATSANVATNIPQDVLPALLQLAMKIKEQPLESISFDPNLPNPRARDGKFDTARPDYAFMKQVVQAAISPPPNPHAAPVPGTTTTTVPPTTTTRPGGKTTTGKPSGSVNPSSAPATSLDDACAA</sequence>
<keyword evidence="6" id="KW-1185">Reference proteome</keyword>
<reference evidence="6" key="1">
    <citation type="journal article" date="2019" name="Int. J. Syst. Evol. Microbiol.">
        <title>The Global Catalogue of Microorganisms (GCM) 10K type strain sequencing project: providing services to taxonomists for standard genome sequencing and annotation.</title>
        <authorList>
            <consortium name="The Broad Institute Genomics Platform"/>
            <consortium name="The Broad Institute Genome Sequencing Center for Infectious Disease"/>
            <person name="Wu L."/>
            <person name="Ma J."/>
        </authorList>
    </citation>
    <scope>NUCLEOTIDE SEQUENCE [LARGE SCALE GENOMIC DNA]</scope>
    <source>
        <strain evidence="6">JCM 17342</strain>
    </source>
</reference>
<dbReference type="EMBL" id="BAABAL010000017">
    <property type="protein sequence ID" value="GAA4018231.1"/>
    <property type="molecule type" value="Genomic_DNA"/>
</dbReference>
<keyword evidence="3" id="KW-0472">Membrane</keyword>
<gene>
    <name evidence="5" type="ORF">GCM10022247_47140</name>
</gene>
<feature type="domain" description="Cell envelope-related transcriptional attenuator" evidence="4">
    <location>
        <begin position="202"/>
        <end position="388"/>
    </location>
</feature>
<dbReference type="Proteomes" id="UP001501747">
    <property type="component" value="Unassembled WGS sequence"/>
</dbReference>
<feature type="transmembrane region" description="Helical" evidence="3">
    <location>
        <begin position="55"/>
        <end position="75"/>
    </location>
</feature>
<feature type="transmembrane region" description="Helical" evidence="3">
    <location>
        <begin position="91"/>
        <end position="116"/>
    </location>
</feature>
<feature type="transmembrane region" description="Helical" evidence="3">
    <location>
        <begin position="27"/>
        <end position="43"/>
    </location>
</feature>
<feature type="transmembrane region" description="Helical" evidence="3">
    <location>
        <begin position="128"/>
        <end position="150"/>
    </location>
</feature>
<dbReference type="InterPro" id="IPR050922">
    <property type="entry name" value="LytR/CpsA/Psr_CW_biosynth"/>
</dbReference>
<feature type="compositionally biased region" description="Low complexity" evidence="2">
    <location>
        <begin position="480"/>
        <end position="506"/>
    </location>
</feature>
<organism evidence="5 6">
    <name type="scientific">Allokutzneria multivorans</name>
    <dbReference type="NCBI Taxonomy" id="1142134"/>
    <lineage>
        <taxon>Bacteria</taxon>
        <taxon>Bacillati</taxon>
        <taxon>Actinomycetota</taxon>
        <taxon>Actinomycetes</taxon>
        <taxon>Pseudonocardiales</taxon>
        <taxon>Pseudonocardiaceae</taxon>
        <taxon>Allokutzneria</taxon>
    </lineage>
</organism>
<evidence type="ECO:0000259" key="4">
    <source>
        <dbReference type="Pfam" id="PF03816"/>
    </source>
</evidence>
<comment type="similarity">
    <text evidence="1">Belongs to the LytR/CpsA/Psr (LCP) family.</text>
</comment>
<protein>
    <recommendedName>
        <fullName evidence="4">Cell envelope-related transcriptional attenuator domain-containing protein</fullName>
    </recommendedName>
</protein>
<dbReference type="Gene3D" id="3.40.630.190">
    <property type="entry name" value="LCP protein"/>
    <property type="match status" value="1"/>
</dbReference>
<name>A0ABP7SY93_9PSEU</name>
<feature type="region of interest" description="Disordered" evidence="2">
    <location>
        <begin position="470"/>
        <end position="526"/>
    </location>
</feature>
<dbReference type="NCBIfam" id="TIGR00350">
    <property type="entry name" value="lytR_cpsA_psr"/>
    <property type="match status" value="1"/>
</dbReference>
<dbReference type="Pfam" id="PF03816">
    <property type="entry name" value="LytR_cpsA_psr"/>
    <property type="match status" value="1"/>
</dbReference>
<comment type="caution">
    <text evidence="5">The sequence shown here is derived from an EMBL/GenBank/DDBJ whole genome shotgun (WGS) entry which is preliminary data.</text>
</comment>